<accession>A0A951Q2P5</accession>
<dbReference type="EMBL" id="JAHHHN010000027">
    <property type="protein sequence ID" value="MBW4564834.1"/>
    <property type="molecule type" value="Genomic_DNA"/>
</dbReference>
<reference evidence="1" key="1">
    <citation type="submission" date="2021-05" db="EMBL/GenBank/DDBJ databases">
        <authorList>
            <person name="Pietrasiak N."/>
            <person name="Ward R."/>
            <person name="Stajich J.E."/>
            <person name="Kurbessoian T."/>
        </authorList>
    </citation>
    <scope>NUCLEOTIDE SEQUENCE</scope>
    <source>
        <strain evidence="1">JT2-VF2</strain>
    </source>
</reference>
<evidence type="ECO:0000313" key="2">
    <source>
        <dbReference type="Proteomes" id="UP000715781"/>
    </source>
</evidence>
<name>A0A951Q2P5_9NOST</name>
<protein>
    <submittedName>
        <fullName evidence="1">DUF924 domain-containing protein</fullName>
    </submittedName>
</protein>
<gene>
    <name evidence="1" type="ORF">KME32_27670</name>
</gene>
<organism evidence="1 2">
    <name type="scientific">Mojavia pulchra JT2-VF2</name>
    <dbReference type="NCBI Taxonomy" id="287848"/>
    <lineage>
        <taxon>Bacteria</taxon>
        <taxon>Bacillati</taxon>
        <taxon>Cyanobacteriota</taxon>
        <taxon>Cyanophyceae</taxon>
        <taxon>Nostocales</taxon>
        <taxon>Nostocaceae</taxon>
    </lineage>
</organism>
<reference evidence="1" key="2">
    <citation type="journal article" date="2022" name="Microbiol. Resour. Announc.">
        <title>Metagenome Sequencing to Explore Phylogenomics of Terrestrial Cyanobacteria.</title>
        <authorList>
            <person name="Ward R.D."/>
            <person name="Stajich J.E."/>
            <person name="Johansen J.R."/>
            <person name="Huntemann M."/>
            <person name="Clum A."/>
            <person name="Foster B."/>
            <person name="Foster B."/>
            <person name="Roux S."/>
            <person name="Palaniappan K."/>
            <person name="Varghese N."/>
            <person name="Mukherjee S."/>
            <person name="Reddy T.B.K."/>
            <person name="Daum C."/>
            <person name="Copeland A."/>
            <person name="Chen I.A."/>
            <person name="Ivanova N.N."/>
            <person name="Kyrpides N.C."/>
            <person name="Shapiro N."/>
            <person name="Eloe-Fadrosh E.A."/>
            <person name="Pietrasiak N."/>
        </authorList>
    </citation>
    <scope>NUCLEOTIDE SEQUENCE</scope>
    <source>
        <strain evidence="1">JT2-VF2</strain>
    </source>
</reference>
<sequence length="63" mass="7373">MSQAKATLRFWFAEPDEPGYSKPKPFWFSKQPDFDWELEISVSVEGEYFENCVVLNALHIFAV</sequence>
<comment type="caution">
    <text evidence="1">The sequence shown here is derived from an EMBL/GenBank/DDBJ whole genome shotgun (WGS) entry which is preliminary data.</text>
</comment>
<evidence type="ECO:0000313" key="1">
    <source>
        <dbReference type="EMBL" id="MBW4564834.1"/>
    </source>
</evidence>
<dbReference type="Proteomes" id="UP000715781">
    <property type="component" value="Unassembled WGS sequence"/>
</dbReference>
<proteinExistence type="predicted"/>
<dbReference type="AlphaFoldDB" id="A0A951Q2P5"/>